<dbReference type="InParanoid" id="A0A0C2ZYJ3"/>
<dbReference type="AlphaFoldDB" id="A0A0C2ZYJ3"/>
<gene>
    <name evidence="2" type="ORF">SCLCIDRAFT_28758</name>
</gene>
<proteinExistence type="predicted"/>
<feature type="compositionally biased region" description="Polar residues" evidence="1">
    <location>
        <begin position="1"/>
        <end position="10"/>
    </location>
</feature>
<evidence type="ECO:0000313" key="3">
    <source>
        <dbReference type="Proteomes" id="UP000053989"/>
    </source>
</evidence>
<reference evidence="2 3" key="1">
    <citation type="submission" date="2014-04" db="EMBL/GenBank/DDBJ databases">
        <authorList>
            <consortium name="DOE Joint Genome Institute"/>
            <person name="Kuo A."/>
            <person name="Kohler A."/>
            <person name="Nagy L.G."/>
            <person name="Floudas D."/>
            <person name="Copeland A."/>
            <person name="Barry K.W."/>
            <person name="Cichocki N."/>
            <person name="Veneault-Fourrey C."/>
            <person name="LaButti K."/>
            <person name="Lindquist E.A."/>
            <person name="Lipzen A."/>
            <person name="Lundell T."/>
            <person name="Morin E."/>
            <person name="Murat C."/>
            <person name="Sun H."/>
            <person name="Tunlid A."/>
            <person name="Henrissat B."/>
            <person name="Grigoriev I.V."/>
            <person name="Hibbett D.S."/>
            <person name="Martin F."/>
            <person name="Nordberg H.P."/>
            <person name="Cantor M.N."/>
            <person name="Hua S.X."/>
        </authorList>
    </citation>
    <scope>NUCLEOTIDE SEQUENCE [LARGE SCALE GENOMIC DNA]</scope>
    <source>
        <strain evidence="2 3">Foug A</strain>
    </source>
</reference>
<reference evidence="3" key="2">
    <citation type="submission" date="2015-01" db="EMBL/GenBank/DDBJ databases">
        <title>Evolutionary Origins and Diversification of the Mycorrhizal Mutualists.</title>
        <authorList>
            <consortium name="DOE Joint Genome Institute"/>
            <consortium name="Mycorrhizal Genomics Consortium"/>
            <person name="Kohler A."/>
            <person name="Kuo A."/>
            <person name="Nagy L.G."/>
            <person name="Floudas D."/>
            <person name="Copeland A."/>
            <person name="Barry K.W."/>
            <person name="Cichocki N."/>
            <person name="Veneault-Fourrey C."/>
            <person name="LaButti K."/>
            <person name="Lindquist E.A."/>
            <person name="Lipzen A."/>
            <person name="Lundell T."/>
            <person name="Morin E."/>
            <person name="Murat C."/>
            <person name="Riley R."/>
            <person name="Ohm R."/>
            <person name="Sun H."/>
            <person name="Tunlid A."/>
            <person name="Henrissat B."/>
            <person name="Grigoriev I.V."/>
            <person name="Hibbett D.S."/>
            <person name="Martin F."/>
        </authorList>
    </citation>
    <scope>NUCLEOTIDE SEQUENCE [LARGE SCALE GENOMIC DNA]</scope>
    <source>
        <strain evidence="3">Foug A</strain>
    </source>
</reference>
<keyword evidence="3" id="KW-1185">Reference proteome</keyword>
<dbReference type="OrthoDB" id="3269273at2759"/>
<dbReference type="Proteomes" id="UP000053989">
    <property type="component" value="Unassembled WGS sequence"/>
</dbReference>
<accession>A0A0C2ZYJ3</accession>
<dbReference type="STRING" id="1036808.A0A0C2ZYJ3"/>
<evidence type="ECO:0000313" key="2">
    <source>
        <dbReference type="EMBL" id="KIM57522.1"/>
    </source>
</evidence>
<sequence length="342" mass="38551">MSFNFSNIGNSTPSLNSSTSHSFTPLSNPSSLLSCPTTRTFPPPPVNSHNPNIDPSLDDATVPTHFIDALANQFNFGDQAQDLRQSLHGFAKMGRGLDKADIATQSYLLAAIFSLIKENREMTDAQWNTQQLLADLQIHLEVTFSLTPEQKSNVRIITGDLLSDPSRITFMSMHFNIEEKLQQSHKELKLTNIYGNPAREKILKAYVKRQCSSVHNTFREMLRDSVIGDGTCTLTDLVYESAMQYKIGGATSGLGATYTAHLAILRHFSYEHPDLLDREEEMEEEPAQLNDERSSTEPPARKKQKRGGRVAKGQDFWSQAEKWFDARRKQWGDSWTAPGWNR</sequence>
<dbReference type="EMBL" id="KN822099">
    <property type="protein sequence ID" value="KIM57522.1"/>
    <property type="molecule type" value="Genomic_DNA"/>
</dbReference>
<feature type="region of interest" description="Disordered" evidence="1">
    <location>
        <begin position="279"/>
        <end position="316"/>
    </location>
</feature>
<dbReference type="HOGENOM" id="CLU_049769_0_0_1"/>
<feature type="region of interest" description="Disordered" evidence="1">
    <location>
        <begin position="1"/>
        <end position="58"/>
    </location>
</feature>
<evidence type="ECO:0000256" key="1">
    <source>
        <dbReference type="SAM" id="MobiDB-lite"/>
    </source>
</evidence>
<protein>
    <submittedName>
        <fullName evidence="2">Uncharacterized protein</fullName>
    </submittedName>
</protein>
<feature type="compositionally biased region" description="Low complexity" evidence="1">
    <location>
        <begin position="11"/>
        <end position="38"/>
    </location>
</feature>
<name>A0A0C2ZYJ3_9AGAM</name>
<organism evidence="2 3">
    <name type="scientific">Scleroderma citrinum Foug A</name>
    <dbReference type="NCBI Taxonomy" id="1036808"/>
    <lineage>
        <taxon>Eukaryota</taxon>
        <taxon>Fungi</taxon>
        <taxon>Dikarya</taxon>
        <taxon>Basidiomycota</taxon>
        <taxon>Agaricomycotina</taxon>
        <taxon>Agaricomycetes</taxon>
        <taxon>Agaricomycetidae</taxon>
        <taxon>Boletales</taxon>
        <taxon>Sclerodermatineae</taxon>
        <taxon>Sclerodermataceae</taxon>
        <taxon>Scleroderma</taxon>
    </lineage>
</organism>